<protein>
    <submittedName>
        <fullName evidence="1">Uncharacterized protein</fullName>
    </submittedName>
</protein>
<evidence type="ECO:0000313" key="1">
    <source>
        <dbReference type="EMBL" id="AHY25507.1"/>
    </source>
</evidence>
<evidence type="ECO:0000313" key="2">
    <source>
        <dbReference type="Proteomes" id="UP000024445"/>
    </source>
</evidence>
<dbReference type="KEGG" id="vg:19485143"/>
<keyword evidence="2" id="KW-1185">Reference proteome</keyword>
<dbReference type="GeneID" id="19485143"/>
<proteinExistence type="predicted"/>
<accession>A0A023W6X9</accession>
<sequence length="126" mass="14403">MKITHHQLAKLLKTEPKVALINGLYQKYEWRLTFSRYAISIILKTTHPSLLVHAGMKKTSEWATVLWTSKAAHTGTVRECLHEGLEDWAKGKEALYAMSDSQAEKLLNDWIKAWNEYSKAMGISSK</sequence>
<reference evidence="1 2" key="1">
    <citation type="submission" date="2014-01" db="EMBL/GenBank/DDBJ databases">
        <authorList>
            <person name="Zhang G."/>
            <person name="Jin J."/>
            <person name="Li Z.J."/>
            <person name="Wang S.W."/>
            <person name="Chen S.J."/>
            <person name="Wang S.M."/>
            <person name="Wang X.T."/>
            <person name="Li Y.H."/>
            <person name="Wang J."/>
            <person name="Yang C.K."/>
            <person name="Wang L."/>
        </authorList>
    </citation>
    <scope>NUCLEOTIDE SEQUENCE [LARGE SCALE GENOMIC DNA]</scope>
</reference>
<gene>
    <name evidence="1" type="ORF">PS2_269</name>
</gene>
<name>A0A023W6X9_9CAUD</name>
<organism evidence="1 2">
    <name type="scientific">Serratia phage PS2</name>
    <dbReference type="NCBI Taxonomy" id="1481112"/>
    <lineage>
        <taxon>Viruses</taxon>
        <taxon>Duplodnaviria</taxon>
        <taxon>Heunggongvirae</taxon>
        <taxon>Uroviricota</taxon>
        <taxon>Caudoviricetes</taxon>
        <taxon>Muldoonvirus</taxon>
        <taxon>Muldoonvirus PS2</taxon>
    </lineage>
</organism>
<dbReference type="EMBL" id="KJ025957">
    <property type="protein sequence ID" value="AHY25507.1"/>
    <property type="molecule type" value="Genomic_DNA"/>
</dbReference>
<dbReference type="Proteomes" id="UP000024445">
    <property type="component" value="Segment"/>
</dbReference>
<dbReference type="RefSeq" id="YP_009030316.1">
    <property type="nucleotide sequence ID" value="NC_024121.1"/>
</dbReference>